<proteinExistence type="inferred from homology"/>
<dbReference type="Gene3D" id="3.90.79.20">
    <property type="match status" value="1"/>
</dbReference>
<dbReference type="InterPro" id="IPR050241">
    <property type="entry name" value="NAD-cap_RNA_hydrolase_NudC"/>
</dbReference>
<keyword evidence="7" id="KW-0460">Magnesium</keyword>
<evidence type="ECO:0000256" key="9">
    <source>
        <dbReference type="ARBA" id="ARBA00023679"/>
    </source>
</evidence>
<dbReference type="CDD" id="cd03429">
    <property type="entry name" value="NUDIX_NADH_pyrophosphatase_Nudt13"/>
    <property type="match status" value="1"/>
</dbReference>
<accession>A0A919MUA7</accession>
<dbReference type="PROSITE" id="PS51462">
    <property type="entry name" value="NUDIX"/>
    <property type="match status" value="1"/>
</dbReference>
<comment type="cofactor">
    <cofactor evidence="1">
        <name>Mg(2+)</name>
        <dbReference type="ChEBI" id="CHEBI:18420"/>
    </cofactor>
</comment>
<keyword evidence="5" id="KW-0479">Metal-binding</keyword>
<dbReference type="EC" id="3.6.1.22" evidence="4"/>
<evidence type="ECO:0000256" key="2">
    <source>
        <dbReference type="ARBA" id="ARBA00001947"/>
    </source>
</evidence>
<dbReference type="AlphaFoldDB" id="A0A919MUA7"/>
<feature type="region of interest" description="Disordered" evidence="10">
    <location>
        <begin position="1"/>
        <end position="28"/>
    </location>
</feature>
<dbReference type="Gene3D" id="3.90.79.10">
    <property type="entry name" value="Nucleoside Triphosphate Pyrophosphohydrolase"/>
    <property type="match status" value="1"/>
</dbReference>
<evidence type="ECO:0000256" key="8">
    <source>
        <dbReference type="ARBA" id="ARBA00023027"/>
    </source>
</evidence>
<evidence type="ECO:0000313" key="12">
    <source>
        <dbReference type="EMBL" id="GIE49940.1"/>
    </source>
</evidence>
<dbReference type="SUPFAM" id="SSF55811">
    <property type="entry name" value="Nudix"/>
    <property type="match status" value="1"/>
</dbReference>
<dbReference type="Pfam" id="PF00293">
    <property type="entry name" value="NUDIX"/>
    <property type="match status" value="1"/>
</dbReference>
<dbReference type="NCBIfam" id="NF001299">
    <property type="entry name" value="PRK00241.1"/>
    <property type="match status" value="1"/>
</dbReference>
<evidence type="ECO:0000256" key="5">
    <source>
        <dbReference type="ARBA" id="ARBA00022723"/>
    </source>
</evidence>
<dbReference type="InterPro" id="IPR000086">
    <property type="entry name" value="NUDIX_hydrolase_dom"/>
</dbReference>
<evidence type="ECO:0000313" key="13">
    <source>
        <dbReference type="Proteomes" id="UP000647172"/>
    </source>
</evidence>
<evidence type="ECO:0000256" key="10">
    <source>
        <dbReference type="SAM" id="MobiDB-lite"/>
    </source>
</evidence>
<evidence type="ECO:0000256" key="1">
    <source>
        <dbReference type="ARBA" id="ARBA00001946"/>
    </source>
</evidence>
<comment type="caution">
    <text evidence="12">The sequence shown here is derived from an EMBL/GenBank/DDBJ whole genome shotgun (WGS) entry which is preliminary data.</text>
</comment>
<evidence type="ECO:0000256" key="3">
    <source>
        <dbReference type="ARBA" id="ARBA00009595"/>
    </source>
</evidence>
<dbReference type="RefSeq" id="WP_377882499.1">
    <property type="nucleotide sequence ID" value="NZ_BAAAYJ010000107.1"/>
</dbReference>
<reference evidence="12" key="1">
    <citation type="submission" date="2021-01" db="EMBL/GenBank/DDBJ databases">
        <title>Whole genome shotgun sequence of Actinoplanes nipponensis NBRC 14063.</title>
        <authorList>
            <person name="Komaki H."/>
            <person name="Tamura T."/>
        </authorList>
    </citation>
    <scope>NUCLEOTIDE SEQUENCE</scope>
    <source>
        <strain evidence="12">NBRC 14063</strain>
    </source>
</reference>
<dbReference type="InterPro" id="IPR015797">
    <property type="entry name" value="NUDIX_hydrolase-like_dom_sf"/>
</dbReference>
<dbReference type="GO" id="GO:0019677">
    <property type="term" value="P:NAD+ catabolic process"/>
    <property type="evidence" value="ECO:0007669"/>
    <property type="project" value="TreeGrafter"/>
</dbReference>
<evidence type="ECO:0000256" key="7">
    <source>
        <dbReference type="ARBA" id="ARBA00022842"/>
    </source>
</evidence>
<organism evidence="12 13">
    <name type="scientific">Actinoplanes nipponensis</name>
    <dbReference type="NCBI Taxonomy" id="135950"/>
    <lineage>
        <taxon>Bacteria</taxon>
        <taxon>Bacillati</taxon>
        <taxon>Actinomycetota</taxon>
        <taxon>Actinomycetes</taxon>
        <taxon>Micromonosporales</taxon>
        <taxon>Micromonosporaceae</taxon>
        <taxon>Actinoplanes</taxon>
    </lineage>
</organism>
<dbReference type="InterPro" id="IPR049734">
    <property type="entry name" value="NudC-like_C"/>
</dbReference>
<dbReference type="GO" id="GO:0005829">
    <property type="term" value="C:cytosol"/>
    <property type="evidence" value="ECO:0007669"/>
    <property type="project" value="TreeGrafter"/>
</dbReference>
<sequence length="332" mass="35728">MSEPVGPAGTGEQPDVGEQPGPAVPPLARTSLDRAAHRRTDADWLAQAWKSGLVLLIDIDKGGRALIAERPDGTPTLVLVGADAAPEGERLFLGVDPAGVPIFAIDAPLPVAGDAEARTLRDIGDRLDARDAGIFTTAAALGNWHASHRFSPRNGQPTTVIEAGWSRVDADGRAMWPRTDPAMIVLVHDGVPGPQGRCLLGHNAAWPEVGGVRRFSCLAGYVEPGESAEAAVVREVQEEVGVRLRSWQYEGSQSWPYPGSLMLGYTAVADAGQPISVDPEEIDEARWFTRDDIARMIAGDYVEPESGVRMNLPMRSSIAFYLVERWLGDFPR</sequence>
<dbReference type="GO" id="GO:0046872">
    <property type="term" value="F:metal ion binding"/>
    <property type="evidence" value="ECO:0007669"/>
    <property type="project" value="UniProtKB-KW"/>
</dbReference>
<dbReference type="PANTHER" id="PTHR42904">
    <property type="entry name" value="NUDIX HYDROLASE, NUDC SUBFAMILY"/>
    <property type="match status" value="1"/>
</dbReference>
<dbReference type="GO" id="GO:0035529">
    <property type="term" value="F:NADH pyrophosphatase activity"/>
    <property type="evidence" value="ECO:0007669"/>
    <property type="project" value="TreeGrafter"/>
</dbReference>
<comment type="cofactor">
    <cofactor evidence="2">
        <name>Zn(2+)</name>
        <dbReference type="ChEBI" id="CHEBI:29105"/>
    </cofactor>
</comment>
<keyword evidence="8" id="KW-0520">NAD</keyword>
<dbReference type="PROSITE" id="PS00893">
    <property type="entry name" value="NUDIX_BOX"/>
    <property type="match status" value="1"/>
</dbReference>
<dbReference type="PANTHER" id="PTHR42904:SF6">
    <property type="entry name" value="NAD-CAPPED RNA HYDROLASE NUDT12"/>
    <property type="match status" value="1"/>
</dbReference>
<dbReference type="Pfam" id="PF09296">
    <property type="entry name" value="NUDIX-like"/>
    <property type="match status" value="1"/>
</dbReference>
<comment type="similarity">
    <text evidence="3">Belongs to the Nudix hydrolase family. NudC subfamily.</text>
</comment>
<evidence type="ECO:0000256" key="6">
    <source>
        <dbReference type="ARBA" id="ARBA00022801"/>
    </source>
</evidence>
<keyword evidence="13" id="KW-1185">Reference proteome</keyword>
<protein>
    <recommendedName>
        <fullName evidence="4">NAD(+) diphosphatase</fullName>
        <ecNumber evidence="4">3.6.1.22</ecNumber>
    </recommendedName>
</protein>
<comment type="catalytic activity">
    <reaction evidence="9">
        <text>a 5'-end NAD(+)-phospho-ribonucleoside in mRNA + H2O = a 5'-end phospho-adenosine-phospho-ribonucleoside in mRNA + beta-nicotinamide D-ribonucleotide + 2 H(+)</text>
        <dbReference type="Rhea" id="RHEA:60876"/>
        <dbReference type="Rhea" id="RHEA-COMP:15698"/>
        <dbReference type="Rhea" id="RHEA-COMP:15719"/>
        <dbReference type="ChEBI" id="CHEBI:14649"/>
        <dbReference type="ChEBI" id="CHEBI:15377"/>
        <dbReference type="ChEBI" id="CHEBI:15378"/>
        <dbReference type="ChEBI" id="CHEBI:144029"/>
        <dbReference type="ChEBI" id="CHEBI:144051"/>
    </reaction>
    <physiologicalReaction direction="left-to-right" evidence="9">
        <dbReference type="Rhea" id="RHEA:60877"/>
    </physiologicalReaction>
</comment>
<evidence type="ECO:0000259" key="11">
    <source>
        <dbReference type="PROSITE" id="PS51462"/>
    </source>
</evidence>
<gene>
    <name evidence="12" type="primary">nudC</name>
    <name evidence="12" type="ORF">Ani05nite_34740</name>
</gene>
<dbReference type="Proteomes" id="UP000647172">
    <property type="component" value="Unassembled WGS sequence"/>
</dbReference>
<name>A0A919MUA7_9ACTN</name>
<evidence type="ECO:0000256" key="4">
    <source>
        <dbReference type="ARBA" id="ARBA00012381"/>
    </source>
</evidence>
<keyword evidence="6" id="KW-0378">Hydrolase</keyword>
<dbReference type="InterPro" id="IPR015375">
    <property type="entry name" value="NADH_PPase-like_N"/>
</dbReference>
<feature type="domain" description="Nudix hydrolase" evidence="11">
    <location>
        <begin position="177"/>
        <end position="314"/>
    </location>
</feature>
<dbReference type="InterPro" id="IPR020084">
    <property type="entry name" value="NUDIX_hydrolase_CS"/>
</dbReference>
<dbReference type="EMBL" id="BOMQ01000043">
    <property type="protein sequence ID" value="GIE49940.1"/>
    <property type="molecule type" value="Genomic_DNA"/>
</dbReference>
<dbReference type="GO" id="GO:0006742">
    <property type="term" value="P:NADP+ catabolic process"/>
    <property type="evidence" value="ECO:0007669"/>
    <property type="project" value="TreeGrafter"/>
</dbReference>